<dbReference type="InterPro" id="IPR014284">
    <property type="entry name" value="RNA_pol_sigma-70_dom"/>
</dbReference>
<evidence type="ECO:0000259" key="5">
    <source>
        <dbReference type="Pfam" id="PF04542"/>
    </source>
</evidence>
<dbReference type="AlphaFoldDB" id="A0A382EC84"/>
<evidence type="ECO:0008006" key="8">
    <source>
        <dbReference type="Google" id="ProtNLM"/>
    </source>
</evidence>
<keyword evidence="4" id="KW-0804">Transcription</keyword>
<keyword evidence="3" id="KW-0731">Sigma factor</keyword>
<dbReference type="Gene3D" id="1.10.10.10">
    <property type="entry name" value="Winged helix-like DNA-binding domain superfamily/Winged helix DNA-binding domain"/>
    <property type="match status" value="1"/>
</dbReference>
<comment type="similarity">
    <text evidence="1">Belongs to the sigma-70 factor family. ECF subfamily.</text>
</comment>
<sequence length="183" mass="21093">VNEENSGKNPEAEPCAEFVRLFTGVQRKLYSFLRAILRNPTEAEDVLQEANLVIWQKFSDFEVGTNFNAWAFSIARWQIMSHRKKQGRSKLHFGDELVERLVEQAPQEFESFDARKSALSECLKKLKPEQRQLVAQRYEPGGSVNEMAEEQGRSAKAVSEALRRIRKNLGICIENNFRREGFA</sequence>
<dbReference type="NCBIfam" id="TIGR02937">
    <property type="entry name" value="sigma70-ECF"/>
    <property type="match status" value="1"/>
</dbReference>
<dbReference type="InterPro" id="IPR013249">
    <property type="entry name" value="RNA_pol_sigma70_r4_t2"/>
</dbReference>
<reference evidence="7" key="1">
    <citation type="submission" date="2018-05" db="EMBL/GenBank/DDBJ databases">
        <authorList>
            <person name="Lanie J.A."/>
            <person name="Ng W.-L."/>
            <person name="Kazmierczak K.M."/>
            <person name="Andrzejewski T.M."/>
            <person name="Davidsen T.M."/>
            <person name="Wayne K.J."/>
            <person name="Tettelin H."/>
            <person name="Glass J.I."/>
            <person name="Rusch D."/>
            <person name="Podicherti R."/>
            <person name="Tsui H.-C.T."/>
            <person name="Winkler M.E."/>
        </authorList>
    </citation>
    <scope>NUCLEOTIDE SEQUENCE</scope>
</reference>
<feature type="domain" description="RNA polymerase sigma-70 region 2" evidence="5">
    <location>
        <begin position="21"/>
        <end position="88"/>
    </location>
</feature>
<dbReference type="SUPFAM" id="SSF88946">
    <property type="entry name" value="Sigma2 domain of RNA polymerase sigma factors"/>
    <property type="match status" value="1"/>
</dbReference>
<dbReference type="InterPro" id="IPR039425">
    <property type="entry name" value="RNA_pol_sigma-70-like"/>
</dbReference>
<feature type="non-terminal residue" evidence="7">
    <location>
        <position position="1"/>
    </location>
</feature>
<dbReference type="PANTHER" id="PTHR43133:SF51">
    <property type="entry name" value="RNA POLYMERASE SIGMA FACTOR"/>
    <property type="match status" value="1"/>
</dbReference>
<dbReference type="InterPro" id="IPR014331">
    <property type="entry name" value="RNA_pol_sigma70_ECF_RHOBA"/>
</dbReference>
<dbReference type="SUPFAM" id="SSF88659">
    <property type="entry name" value="Sigma3 and sigma4 domains of RNA polymerase sigma factors"/>
    <property type="match status" value="1"/>
</dbReference>
<evidence type="ECO:0000256" key="3">
    <source>
        <dbReference type="ARBA" id="ARBA00023082"/>
    </source>
</evidence>
<dbReference type="InterPro" id="IPR013324">
    <property type="entry name" value="RNA_pol_sigma_r3/r4-like"/>
</dbReference>
<evidence type="ECO:0000313" key="7">
    <source>
        <dbReference type="EMBL" id="SVB48115.1"/>
    </source>
</evidence>
<evidence type="ECO:0000256" key="2">
    <source>
        <dbReference type="ARBA" id="ARBA00023015"/>
    </source>
</evidence>
<dbReference type="GO" id="GO:0003677">
    <property type="term" value="F:DNA binding"/>
    <property type="evidence" value="ECO:0007669"/>
    <property type="project" value="InterPro"/>
</dbReference>
<gene>
    <name evidence="7" type="ORF">METZ01_LOCUS200969</name>
</gene>
<accession>A0A382EC84</accession>
<evidence type="ECO:0000256" key="1">
    <source>
        <dbReference type="ARBA" id="ARBA00010641"/>
    </source>
</evidence>
<dbReference type="Gene3D" id="1.10.1740.10">
    <property type="match status" value="1"/>
</dbReference>
<dbReference type="Pfam" id="PF08281">
    <property type="entry name" value="Sigma70_r4_2"/>
    <property type="match status" value="1"/>
</dbReference>
<dbReference type="GO" id="GO:0016987">
    <property type="term" value="F:sigma factor activity"/>
    <property type="evidence" value="ECO:0007669"/>
    <property type="project" value="UniProtKB-KW"/>
</dbReference>
<dbReference type="Pfam" id="PF04542">
    <property type="entry name" value="Sigma70_r2"/>
    <property type="match status" value="1"/>
</dbReference>
<name>A0A382EC84_9ZZZZ</name>
<dbReference type="GO" id="GO:0006352">
    <property type="term" value="P:DNA-templated transcription initiation"/>
    <property type="evidence" value="ECO:0007669"/>
    <property type="project" value="InterPro"/>
</dbReference>
<feature type="domain" description="RNA polymerase sigma factor 70 region 4 type 2" evidence="6">
    <location>
        <begin position="118"/>
        <end position="169"/>
    </location>
</feature>
<dbReference type="InterPro" id="IPR036388">
    <property type="entry name" value="WH-like_DNA-bd_sf"/>
</dbReference>
<keyword evidence="2" id="KW-0805">Transcription regulation</keyword>
<dbReference type="NCBIfam" id="TIGR02989">
    <property type="entry name" value="Sig-70_gvs1"/>
    <property type="match status" value="1"/>
</dbReference>
<evidence type="ECO:0000256" key="4">
    <source>
        <dbReference type="ARBA" id="ARBA00023163"/>
    </source>
</evidence>
<dbReference type="EMBL" id="UINC01043703">
    <property type="protein sequence ID" value="SVB48115.1"/>
    <property type="molecule type" value="Genomic_DNA"/>
</dbReference>
<evidence type="ECO:0000259" key="6">
    <source>
        <dbReference type="Pfam" id="PF08281"/>
    </source>
</evidence>
<dbReference type="InterPro" id="IPR007627">
    <property type="entry name" value="RNA_pol_sigma70_r2"/>
</dbReference>
<organism evidence="7">
    <name type="scientific">marine metagenome</name>
    <dbReference type="NCBI Taxonomy" id="408172"/>
    <lineage>
        <taxon>unclassified sequences</taxon>
        <taxon>metagenomes</taxon>
        <taxon>ecological metagenomes</taxon>
    </lineage>
</organism>
<protein>
    <recommendedName>
        <fullName evidence="8">RNA polymerase sigma-70 region 2 domain-containing protein</fullName>
    </recommendedName>
</protein>
<dbReference type="InterPro" id="IPR013325">
    <property type="entry name" value="RNA_pol_sigma_r2"/>
</dbReference>
<dbReference type="PANTHER" id="PTHR43133">
    <property type="entry name" value="RNA POLYMERASE ECF-TYPE SIGMA FACTO"/>
    <property type="match status" value="1"/>
</dbReference>
<proteinExistence type="inferred from homology"/>